<protein>
    <submittedName>
        <fullName evidence="1">Uncharacterized protein</fullName>
    </submittedName>
</protein>
<sequence>MVLNPSWPNRIYDGSEFNLLMPSVLSSWSQMCLSLNILKHCNGLCLYSSKTS</sequence>
<proteinExistence type="predicted"/>
<accession>A0A0A9ENI2</accession>
<dbReference type="AlphaFoldDB" id="A0A0A9ENI2"/>
<dbReference type="EMBL" id="GBRH01195586">
    <property type="protein sequence ID" value="JAE02310.1"/>
    <property type="molecule type" value="Transcribed_RNA"/>
</dbReference>
<reference evidence="1" key="2">
    <citation type="journal article" date="2015" name="Data Brief">
        <title>Shoot transcriptome of the giant reed, Arundo donax.</title>
        <authorList>
            <person name="Barrero R.A."/>
            <person name="Guerrero F.D."/>
            <person name="Moolhuijzen P."/>
            <person name="Goolsby J.A."/>
            <person name="Tidwell J."/>
            <person name="Bellgard S.E."/>
            <person name="Bellgard M.I."/>
        </authorList>
    </citation>
    <scope>NUCLEOTIDE SEQUENCE</scope>
    <source>
        <tissue evidence="1">Shoot tissue taken approximately 20 cm above the soil surface</tissue>
    </source>
</reference>
<evidence type="ECO:0000313" key="1">
    <source>
        <dbReference type="EMBL" id="JAE02310.1"/>
    </source>
</evidence>
<organism evidence="1">
    <name type="scientific">Arundo donax</name>
    <name type="common">Giant reed</name>
    <name type="synonym">Donax arundinaceus</name>
    <dbReference type="NCBI Taxonomy" id="35708"/>
    <lineage>
        <taxon>Eukaryota</taxon>
        <taxon>Viridiplantae</taxon>
        <taxon>Streptophyta</taxon>
        <taxon>Embryophyta</taxon>
        <taxon>Tracheophyta</taxon>
        <taxon>Spermatophyta</taxon>
        <taxon>Magnoliopsida</taxon>
        <taxon>Liliopsida</taxon>
        <taxon>Poales</taxon>
        <taxon>Poaceae</taxon>
        <taxon>PACMAD clade</taxon>
        <taxon>Arundinoideae</taxon>
        <taxon>Arundineae</taxon>
        <taxon>Arundo</taxon>
    </lineage>
</organism>
<name>A0A0A9ENI2_ARUDO</name>
<reference evidence="1" key="1">
    <citation type="submission" date="2014-09" db="EMBL/GenBank/DDBJ databases">
        <authorList>
            <person name="Magalhaes I.L.F."/>
            <person name="Oliveira U."/>
            <person name="Santos F.R."/>
            <person name="Vidigal T.H.D.A."/>
            <person name="Brescovit A.D."/>
            <person name="Santos A.J."/>
        </authorList>
    </citation>
    <scope>NUCLEOTIDE SEQUENCE</scope>
    <source>
        <tissue evidence="1">Shoot tissue taken approximately 20 cm above the soil surface</tissue>
    </source>
</reference>